<dbReference type="Proteomes" id="UP000030661">
    <property type="component" value="Unassembled WGS sequence"/>
</dbReference>
<evidence type="ECO:0008006" key="3">
    <source>
        <dbReference type="Google" id="ProtNLM"/>
    </source>
</evidence>
<dbReference type="STRING" id="1499967.U27_01557"/>
<sequence>MQKKYFLILLYMVGTAIFLPGCKNTKNQAGAEPTPTPTVIPTATATPAVHTEKTIITPSLSENINPDQNLLWCATLQLAWNELFDLAEGPIAMENEPPVVTLLNQQKTLNLALDEASYLAKAGFVTPEIVKDLEETHQQKFPDQPFPQELQGLPQNSLMAYAYLLKTLPFEWAFTRFTKPFNYQETPVASFGLAQYMSGHPTDDNLARQVSVLDYQNGDDFILELHTTSQADRLILAKISPAATLQATLDQVLKRVESAQPTAMQNLETVIVPVIDLDRTRQFPELCGRKITAPNAAINGKALSLVEQRIQFRLDETGAVLESKAVFVSAMPPRKFVFDKPFLLMLIRQDASTPYFVLWVNNADILAPFTS</sequence>
<dbReference type="eggNOG" id="ENOG5032IWK">
    <property type="taxonomic scope" value="Bacteria"/>
</dbReference>
<accession>A0A081CAQ1</accession>
<evidence type="ECO:0000313" key="1">
    <source>
        <dbReference type="EMBL" id="GAK61656.1"/>
    </source>
</evidence>
<gene>
    <name evidence="1" type="ORF">U27_01557</name>
</gene>
<dbReference type="InterPro" id="IPR023795">
    <property type="entry name" value="Serpin_CS"/>
</dbReference>
<protein>
    <recommendedName>
        <fullName evidence="3">Serpin domain-containing protein</fullName>
    </recommendedName>
</protein>
<proteinExistence type="predicted"/>
<dbReference type="SUPFAM" id="SSF56574">
    <property type="entry name" value="Serpins"/>
    <property type="match status" value="1"/>
</dbReference>
<keyword evidence="2" id="KW-1185">Reference proteome</keyword>
<dbReference type="HOGENOM" id="CLU_745274_0_0_0"/>
<evidence type="ECO:0000313" key="2">
    <source>
        <dbReference type="Proteomes" id="UP000030661"/>
    </source>
</evidence>
<organism evidence="1">
    <name type="scientific">Vecturithrix granuli</name>
    <dbReference type="NCBI Taxonomy" id="1499967"/>
    <lineage>
        <taxon>Bacteria</taxon>
        <taxon>Candidatus Moduliflexota</taxon>
        <taxon>Candidatus Vecturitrichia</taxon>
        <taxon>Candidatus Vecturitrichales</taxon>
        <taxon>Candidatus Vecturitrichaceae</taxon>
        <taxon>Candidatus Vecturithrix</taxon>
    </lineage>
</organism>
<dbReference type="EMBL" id="DF820481">
    <property type="protein sequence ID" value="GAK61656.1"/>
    <property type="molecule type" value="Genomic_DNA"/>
</dbReference>
<dbReference type="PROSITE" id="PS00284">
    <property type="entry name" value="SERPIN"/>
    <property type="match status" value="1"/>
</dbReference>
<dbReference type="AlphaFoldDB" id="A0A081CAQ1"/>
<name>A0A081CAQ1_VECG1</name>
<dbReference type="InterPro" id="IPR036186">
    <property type="entry name" value="Serpin_sf"/>
</dbReference>
<reference evidence="1" key="1">
    <citation type="journal article" date="2015" name="PeerJ">
        <title>First genomic representation of candidate bacterial phylum KSB3 points to enhanced environmental sensing as a trigger of wastewater bulking.</title>
        <authorList>
            <person name="Sekiguchi Y."/>
            <person name="Ohashi A."/>
            <person name="Parks D.H."/>
            <person name="Yamauchi T."/>
            <person name="Tyson G.W."/>
            <person name="Hugenholtz P."/>
        </authorList>
    </citation>
    <scope>NUCLEOTIDE SEQUENCE [LARGE SCALE GENOMIC DNA]</scope>
</reference>